<name>Q5N8I4_ORYSJ</name>
<evidence type="ECO:0000256" key="1">
    <source>
        <dbReference type="SAM" id="MobiDB-lite"/>
    </source>
</evidence>
<feature type="region of interest" description="Disordered" evidence="1">
    <location>
        <begin position="33"/>
        <end position="90"/>
    </location>
</feature>
<organism evidence="2">
    <name type="scientific">Oryza sativa subsp. japonica</name>
    <name type="common">Rice</name>
    <dbReference type="NCBI Taxonomy" id="39947"/>
    <lineage>
        <taxon>Eukaryota</taxon>
        <taxon>Viridiplantae</taxon>
        <taxon>Streptophyta</taxon>
        <taxon>Embryophyta</taxon>
        <taxon>Tracheophyta</taxon>
        <taxon>Spermatophyta</taxon>
        <taxon>Magnoliopsida</taxon>
        <taxon>Liliopsida</taxon>
        <taxon>Poales</taxon>
        <taxon>Poaceae</taxon>
        <taxon>BOP clade</taxon>
        <taxon>Oryzoideae</taxon>
        <taxon>Oryzeae</taxon>
        <taxon>Oryzinae</taxon>
        <taxon>Oryza</taxon>
        <taxon>Oryza sativa</taxon>
    </lineage>
</organism>
<reference evidence="2" key="1">
    <citation type="journal article" date="2002" name="Nature">
        <title>The genome sequence and structure of rice chromosome 1.</title>
        <authorList>
            <person name="Sasaki T."/>
            <person name="Matsumoto T."/>
            <person name="Yamamoto K."/>
            <person name="Sakata K."/>
            <person name="Baba T."/>
            <person name="Katayose Y."/>
            <person name="Wu J."/>
            <person name="Niimura Y."/>
            <person name="Cheng Z."/>
            <person name="Nagamura Y."/>
            <person name="Antonio B.A."/>
            <person name="Kanamori H."/>
            <person name="Hosokawa S."/>
            <person name="Masukawa M."/>
            <person name="Arikawa K."/>
            <person name="Chiden Y."/>
            <person name="Hayashi M."/>
            <person name="Okamoto M."/>
            <person name="Ando T."/>
            <person name="Aoki H."/>
            <person name="Arita K."/>
            <person name="Hamada M."/>
            <person name="Harada C."/>
            <person name="Hijishita S."/>
            <person name="Honda M."/>
            <person name="Ichikawa Y."/>
            <person name="Idonuma A."/>
            <person name="Iijima M."/>
            <person name="Ikeda M."/>
            <person name="Ikeno M."/>
            <person name="Itoh S."/>
            <person name="Itoh T."/>
            <person name="Itoh Y."/>
            <person name="Itoh Y."/>
            <person name="Iwabuchi A."/>
            <person name="Kamiya K."/>
            <person name="Karasawa W."/>
            <person name="Katagiri S."/>
            <person name="Kikuta A."/>
            <person name="Kobayashi N."/>
            <person name="Kono I."/>
            <person name="Machita K."/>
            <person name="Maehara T."/>
            <person name="Mizuno H."/>
            <person name="Mizubayashi T."/>
            <person name="Mukai Y."/>
            <person name="Nagasaki H."/>
            <person name="Nakashima M."/>
            <person name="Nakama Y."/>
            <person name="Nakamichi Y."/>
            <person name="Nakamura M."/>
            <person name="Namiki N."/>
            <person name="Negishi M."/>
            <person name="Ohta I."/>
            <person name="Ono N."/>
            <person name="Saji S."/>
            <person name="Sakai K."/>
            <person name="Shibata M."/>
            <person name="Shimokawa T."/>
            <person name="Shomura A."/>
            <person name="Song J."/>
            <person name="Takazaki Y."/>
            <person name="Terasawa K."/>
            <person name="Tsuji K."/>
            <person name="Waki K."/>
            <person name="Yamagata H."/>
            <person name="Yamane H."/>
            <person name="Yoshiki S."/>
            <person name="Yoshihara R."/>
            <person name="Yukawa K."/>
            <person name="Zhong H."/>
            <person name="Iwama H."/>
            <person name="Endo T."/>
            <person name="Ito H."/>
            <person name="Hahn J.H."/>
            <person name="Kim H.I."/>
            <person name="Eun M.Y."/>
            <person name="Yano M."/>
            <person name="Jiang J."/>
            <person name="Gojobori T."/>
        </authorList>
    </citation>
    <scope>NUCLEOTIDE SEQUENCE</scope>
</reference>
<accession>Q5N8I4</accession>
<dbReference type="EMBL" id="AP003254">
    <property type="protein sequence ID" value="BAD81872.1"/>
    <property type="molecule type" value="Genomic_DNA"/>
</dbReference>
<proteinExistence type="predicted"/>
<feature type="compositionally biased region" description="Gly residues" evidence="1">
    <location>
        <begin position="42"/>
        <end position="65"/>
    </location>
</feature>
<sequence>MESSPACERNGASATIGGNRMVAEVQAGSVSVTVATTRRGGDSSGGGARPEMGGGRQSSGGGGGGRGREPTLLRRRRGKALNWGISQDST</sequence>
<gene>
    <name evidence="2" type="ORF">P0454A11.30</name>
</gene>
<protein>
    <submittedName>
        <fullName evidence="2">Uncharacterized protein</fullName>
    </submittedName>
</protein>
<dbReference type="AlphaFoldDB" id="Q5N8I4"/>
<dbReference type="Proteomes" id="UP000817658">
    <property type="component" value="Chromosome 1"/>
</dbReference>
<evidence type="ECO:0000313" key="2">
    <source>
        <dbReference type="EMBL" id="BAD81872.1"/>
    </source>
</evidence>